<keyword evidence="8" id="KW-1133">Transmembrane helix</keyword>
<dbReference type="Pfam" id="PF01328">
    <property type="entry name" value="Peroxidase_2"/>
    <property type="match status" value="1"/>
</dbReference>
<dbReference type="GO" id="GO:0046872">
    <property type="term" value="F:metal ion binding"/>
    <property type="evidence" value="ECO:0007669"/>
    <property type="project" value="UniProtKB-KW"/>
</dbReference>
<name>A0A165H0W2_EXIGL</name>
<keyword evidence="5" id="KW-0560">Oxidoreductase</keyword>
<keyword evidence="8" id="KW-0472">Membrane</keyword>
<dbReference type="PANTHER" id="PTHR33577:SF18">
    <property type="entry name" value="HEME HALOPEROXIDASE FAMILY PROFILE DOMAIN-CONTAINING PROTEIN"/>
    <property type="match status" value="1"/>
</dbReference>
<evidence type="ECO:0000256" key="5">
    <source>
        <dbReference type="ARBA" id="ARBA00023002"/>
    </source>
</evidence>
<keyword evidence="4" id="KW-0479">Metal-binding</keyword>
<keyword evidence="2" id="KW-0575">Peroxidase</keyword>
<comment type="cofactor">
    <cofactor evidence="1">
        <name>heme b</name>
        <dbReference type="ChEBI" id="CHEBI:60344"/>
    </cofactor>
</comment>
<reference evidence="10 11" key="1">
    <citation type="journal article" date="2016" name="Mol. Biol. Evol.">
        <title>Comparative Genomics of Early-Diverging Mushroom-Forming Fungi Provides Insights into the Origins of Lignocellulose Decay Capabilities.</title>
        <authorList>
            <person name="Nagy L.G."/>
            <person name="Riley R."/>
            <person name="Tritt A."/>
            <person name="Adam C."/>
            <person name="Daum C."/>
            <person name="Floudas D."/>
            <person name="Sun H."/>
            <person name="Yadav J.S."/>
            <person name="Pangilinan J."/>
            <person name="Larsson K.H."/>
            <person name="Matsuura K."/>
            <person name="Barry K."/>
            <person name="Labutti K."/>
            <person name="Kuo R."/>
            <person name="Ohm R.A."/>
            <person name="Bhattacharya S.S."/>
            <person name="Shirouzu T."/>
            <person name="Yoshinaga Y."/>
            <person name="Martin F.M."/>
            <person name="Grigoriev I.V."/>
            <person name="Hibbett D.S."/>
        </authorList>
    </citation>
    <scope>NUCLEOTIDE SEQUENCE [LARGE SCALE GENOMIC DNA]</scope>
    <source>
        <strain evidence="10 11">HHB12029</strain>
    </source>
</reference>
<feature type="transmembrane region" description="Helical" evidence="8">
    <location>
        <begin position="252"/>
        <end position="273"/>
    </location>
</feature>
<evidence type="ECO:0000256" key="4">
    <source>
        <dbReference type="ARBA" id="ARBA00022723"/>
    </source>
</evidence>
<dbReference type="Gene3D" id="1.10.489.10">
    <property type="entry name" value="Chloroperoxidase-like"/>
    <property type="match status" value="1"/>
</dbReference>
<proteinExistence type="inferred from homology"/>
<gene>
    <name evidence="10" type="ORF">EXIGLDRAFT_719575</name>
</gene>
<dbReference type="PROSITE" id="PS51405">
    <property type="entry name" value="HEME_HALOPEROXIDASE"/>
    <property type="match status" value="1"/>
</dbReference>
<dbReference type="InterPro" id="IPR036851">
    <property type="entry name" value="Chloroperoxidase-like_sf"/>
</dbReference>
<organism evidence="10 11">
    <name type="scientific">Exidia glandulosa HHB12029</name>
    <dbReference type="NCBI Taxonomy" id="1314781"/>
    <lineage>
        <taxon>Eukaryota</taxon>
        <taxon>Fungi</taxon>
        <taxon>Dikarya</taxon>
        <taxon>Basidiomycota</taxon>
        <taxon>Agaricomycotina</taxon>
        <taxon>Agaricomycetes</taxon>
        <taxon>Auriculariales</taxon>
        <taxon>Exidiaceae</taxon>
        <taxon>Exidia</taxon>
    </lineage>
</organism>
<dbReference type="InParanoid" id="A0A165H0W2"/>
<evidence type="ECO:0000256" key="2">
    <source>
        <dbReference type="ARBA" id="ARBA00022559"/>
    </source>
</evidence>
<keyword evidence="8" id="KW-0812">Transmembrane</keyword>
<keyword evidence="11" id="KW-1185">Reference proteome</keyword>
<evidence type="ECO:0000256" key="6">
    <source>
        <dbReference type="ARBA" id="ARBA00023004"/>
    </source>
</evidence>
<evidence type="ECO:0000256" key="1">
    <source>
        <dbReference type="ARBA" id="ARBA00001970"/>
    </source>
</evidence>
<sequence>MPARHNTRRPTAELAAAAMSPETQPLLANDHIKHWEQPKGKLSPCPALNTLCNHNAYGMPRDGQAVHAAVLANAVTEVYGMNKWFSRLIVYGAVLGINRLHGLTIDMQRLCEAPIPHWAALVHGNPDAKGRVEGHPDKLLCNQLLELANGGDISLDAFAQWRNIREQSLLANDKHIPLGQRHVAAGELSLLLQVLGDEQWTVKNEDFTSFVVHERLPRKDWRPRRTIGYRSTVNLSSQILSTMAVQKSTIHIPLKIIFLLALCALAGVVFVFVL</sequence>
<evidence type="ECO:0000313" key="10">
    <source>
        <dbReference type="EMBL" id="KZV91288.1"/>
    </source>
</evidence>
<protein>
    <recommendedName>
        <fullName evidence="9">Heme haloperoxidase family profile domain-containing protein</fullName>
    </recommendedName>
</protein>
<dbReference type="PANTHER" id="PTHR33577">
    <property type="entry name" value="STERIGMATOCYSTIN BIOSYNTHESIS PEROXIDASE STCC-RELATED"/>
    <property type="match status" value="1"/>
</dbReference>
<dbReference type="AlphaFoldDB" id="A0A165H0W2"/>
<dbReference type="InterPro" id="IPR000028">
    <property type="entry name" value="Chloroperoxidase"/>
</dbReference>
<evidence type="ECO:0000259" key="9">
    <source>
        <dbReference type="PROSITE" id="PS51405"/>
    </source>
</evidence>
<keyword evidence="3" id="KW-0349">Heme</keyword>
<dbReference type="Proteomes" id="UP000077266">
    <property type="component" value="Unassembled WGS sequence"/>
</dbReference>
<dbReference type="GO" id="GO:0004601">
    <property type="term" value="F:peroxidase activity"/>
    <property type="evidence" value="ECO:0007669"/>
    <property type="project" value="UniProtKB-KW"/>
</dbReference>
<feature type="domain" description="Heme haloperoxidase family profile" evidence="9">
    <location>
        <begin position="29"/>
        <end position="241"/>
    </location>
</feature>
<keyword evidence="6" id="KW-0408">Iron</keyword>
<dbReference type="OrthoDB" id="407298at2759"/>
<accession>A0A165H0W2</accession>
<evidence type="ECO:0000256" key="3">
    <source>
        <dbReference type="ARBA" id="ARBA00022617"/>
    </source>
</evidence>
<dbReference type="EMBL" id="KV426031">
    <property type="protein sequence ID" value="KZV91288.1"/>
    <property type="molecule type" value="Genomic_DNA"/>
</dbReference>
<evidence type="ECO:0000313" key="11">
    <source>
        <dbReference type="Proteomes" id="UP000077266"/>
    </source>
</evidence>
<dbReference type="SUPFAM" id="SSF47571">
    <property type="entry name" value="Cloroperoxidase"/>
    <property type="match status" value="1"/>
</dbReference>
<comment type="similarity">
    <text evidence="7">Belongs to the chloroperoxidase family.</text>
</comment>
<evidence type="ECO:0000256" key="7">
    <source>
        <dbReference type="ARBA" id="ARBA00025795"/>
    </source>
</evidence>
<evidence type="ECO:0000256" key="8">
    <source>
        <dbReference type="SAM" id="Phobius"/>
    </source>
</evidence>